<dbReference type="GO" id="GO:0006281">
    <property type="term" value="P:DNA repair"/>
    <property type="evidence" value="ECO:0007669"/>
    <property type="project" value="TreeGrafter"/>
</dbReference>
<dbReference type="GO" id="GO:0031573">
    <property type="term" value="P:mitotic intra-S DNA damage checkpoint signaling"/>
    <property type="evidence" value="ECO:0007669"/>
    <property type="project" value="TreeGrafter"/>
</dbReference>
<proteinExistence type="predicted"/>
<organism evidence="2 3">
    <name type="scientific">Starmerella bacillaris</name>
    <name type="common">Yeast</name>
    <name type="synonym">Candida zemplinina</name>
    <dbReference type="NCBI Taxonomy" id="1247836"/>
    <lineage>
        <taxon>Eukaryota</taxon>
        <taxon>Fungi</taxon>
        <taxon>Dikarya</taxon>
        <taxon>Ascomycota</taxon>
        <taxon>Saccharomycotina</taxon>
        <taxon>Dipodascomycetes</taxon>
        <taxon>Dipodascales</taxon>
        <taxon>Trichomonascaceae</taxon>
        <taxon>Starmerella</taxon>
    </lineage>
</organism>
<dbReference type="PANTHER" id="PTHR15237:SF0">
    <property type="entry name" value="CELL CYCLE CHECKPOINT CONTROL PROTEIN"/>
    <property type="match status" value="1"/>
</dbReference>
<evidence type="ECO:0000256" key="1">
    <source>
        <dbReference type="SAM" id="MobiDB-lite"/>
    </source>
</evidence>
<evidence type="ECO:0000313" key="2">
    <source>
        <dbReference type="EMBL" id="GMM51547.1"/>
    </source>
</evidence>
<feature type="region of interest" description="Disordered" evidence="1">
    <location>
        <begin position="288"/>
        <end position="330"/>
    </location>
</feature>
<feature type="compositionally biased region" description="Acidic residues" evidence="1">
    <location>
        <begin position="375"/>
        <end position="394"/>
    </location>
</feature>
<reference evidence="2 3" key="1">
    <citation type="journal article" date="2023" name="Elife">
        <title>Identification of key yeast species and microbe-microbe interactions impacting larval growth of Drosophila in the wild.</title>
        <authorList>
            <person name="Mure A."/>
            <person name="Sugiura Y."/>
            <person name="Maeda R."/>
            <person name="Honda K."/>
            <person name="Sakurai N."/>
            <person name="Takahashi Y."/>
            <person name="Watada M."/>
            <person name="Katoh T."/>
            <person name="Gotoh A."/>
            <person name="Gotoh Y."/>
            <person name="Taniguchi I."/>
            <person name="Nakamura K."/>
            <person name="Hayashi T."/>
            <person name="Katayama T."/>
            <person name="Uemura T."/>
            <person name="Hattori Y."/>
        </authorList>
    </citation>
    <scope>NUCLEOTIDE SEQUENCE [LARGE SCALE GENOMIC DNA]</scope>
    <source>
        <strain evidence="2 3">SB-73</strain>
    </source>
</reference>
<dbReference type="Pfam" id="PF04139">
    <property type="entry name" value="Rad9"/>
    <property type="match status" value="1"/>
</dbReference>
<keyword evidence="3" id="KW-1185">Reference proteome</keyword>
<dbReference type="GO" id="GO:0030896">
    <property type="term" value="C:checkpoint clamp complex"/>
    <property type="evidence" value="ECO:0007669"/>
    <property type="project" value="InterPro"/>
</dbReference>
<dbReference type="AlphaFoldDB" id="A0AAV5RKP0"/>
<sequence>MYSFHDSLVLNCIHRSVSAYGRIGEYINITATTTSLTLSVINSSLTVISRLKIPRPLFNGPGCHKKVHIKARAIDLVFKSVEPDNTSVVSFSFLTEPSGQEVLELQFNYDTGLSKKFRIQCLKTAVPSLDFQLSLGTVFNFECLPSMLRNAFASCEQGADVVKILFQRNKVNLHARKSIQSLKKASENSALRMGLKTIINLEPEFFRRITIETPWQAEIKLKEFRIMLTFFDQIGEDVPLRATFNRSGPTTPMIFQARMTSHPDIEFSFKFITRITSPKLNEAPSWLRVGPQESIDHEPTSTSRIHTRRDSSGIQLASNDKPRRNVHRSTSIVRASNFGYSEDLELETASANHSRNQLRRTDNNGTDESATESGTETDGENDVTNTENDEENESQENIVEIGYTQDVPFSKGLFD</sequence>
<dbReference type="GO" id="GO:0000076">
    <property type="term" value="P:DNA replication checkpoint signaling"/>
    <property type="evidence" value="ECO:0007669"/>
    <property type="project" value="TreeGrafter"/>
</dbReference>
<protein>
    <submittedName>
        <fullName evidence="2">Uncharacterized protein</fullName>
    </submittedName>
</protein>
<gene>
    <name evidence="2" type="ORF">DASB73_025100</name>
</gene>
<dbReference type="Proteomes" id="UP001362899">
    <property type="component" value="Unassembled WGS sequence"/>
</dbReference>
<dbReference type="PANTHER" id="PTHR15237">
    <property type="entry name" value="DNA REPAIR PROTEIN RAD9"/>
    <property type="match status" value="1"/>
</dbReference>
<dbReference type="Gene3D" id="3.70.10.10">
    <property type="match status" value="1"/>
</dbReference>
<feature type="compositionally biased region" description="Polar residues" evidence="1">
    <location>
        <begin position="363"/>
        <end position="374"/>
    </location>
</feature>
<evidence type="ECO:0000313" key="3">
    <source>
        <dbReference type="Proteomes" id="UP001362899"/>
    </source>
</evidence>
<dbReference type="InterPro" id="IPR007268">
    <property type="entry name" value="Rad9/Ddc1"/>
</dbReference>
<name>A0AAV5RKP0_STABA</name>
<dbReference type="GO" id="GO:0071479">
    <property type="term" value="P:cellular response to ionizing radiation"/>
    <property type="evidence" value="ECO:0007669"/>
    <property type="project" value="TreeGrafter"/>
</dbReference>
<dbReference type="EMBL" id="BTGC01000008">
    <property type="protein sequence ID" value="GMM51547.1"/>
    <property type="molecule type" value="Genomic_DNA"/>
</dbReference>
<feature type="region of interest" description="Disordered" evidence="1">
    <location>
        <begin position="349"/>
        <end position="415"/>
    </location>
</feature>
<accession>A0AAV5RKP0</accession>
<comment type="caution">
    <text evidence="2">The sequence shown here is derived from an EMBL/GenBank/DDBJ whole genome shotgun (WGS) entry which is preliminary data.</text>
</comment>